<proteinExistence type="predicted"/>
<dbReference type="KEGG" id="fmr:Fuma_04966"/>
<keyword evidence="3" id="KW-0808">Transferase</keyword>
<sequence length="298" mass="32562">MTKDSDTPNSSSTLAPPSSAQNMSRWSIAGIIAAIVLAALLTWNLRLVVVQLSDAADISRERAFWALCHPETTPQQRTEFFLRLAAGGNAEWKSALLHDLQLSGVDLSNTSLESAVFTSCNFAKVNFESAQLGRASLDTSDLTGANFAKVKLRNGTFFKSNLKNADFRNADLLSTSFEQATAHDAVFVAAKMGDAFFAMTDLTGADFTGAELSGANFEAAILKNADLALANLYTARLNDADLTDSNWWRARGLASQQLDEFTLRFPPTPDAPESRQRDFEIWLTKRIEDSEQPNPGQK</sequence>
<name>A0A1P8WMM7_9PLAN</name>
<dbReference type="PANTHER" id="PTHR14136:SF17">
    <property type="entry name" value="BTB_POZ DOMAIN-CONTAINING PROTEIN KCTD9"/>
    <property type="match status" value="1"/>
</dbReference>
<protein>
    <submittedName>
        <fullName evidence="3">Serine/threonine-protein kinase B</fullName>
        <ecNumber evidence="3">2.7.11.1</ecNumber>
    </submittedName>
</protein>
<dbReference type="Pfam" id="PF00805">
    <property type="entry name" value="Pentapeptide"/>
    <property type="match status" value="3"/>
</dbReference>
<keyword evidence="4" id="KW-1185">Reference proteome</keyword>
<dbReference type="GO" id="GO:0004674">
    <property type="term" value="F:protein serine/threonine kinase activity"/>
    <property type="evidence" value="ECO:0007669"/>
    <property type="project" value="UniProtKB-EC"/>
</dbReference>
<feature type="transmembrane region" description="Helical" evidence="2">
    <location>
        <begin position="26"/>
        <end position="45"/>
    </location>
</feature>
<dbReference type="SUPFAM" id="SSF141571">
    <property type="entry name" value="Pentapeptide repeat-like"/>
    <property type="match status" value="1"/>
</dbReference>
<dbReference type="Proteomes" id="UP000187735">
    <property type="component" value="Chromosome"/>
</dbReference>
<gene>
    <name evidence="3" type="primary">spkB_2</name>
    <name evidence="3" type="ORF">Fuma_04966</name>
</gene>
<dbReference type="InterPro" id="IPR001646">
    <property type="entry name" value="5peptide_repeat"/>
</dbReference>
<reference evidence="3 4" key="1">
    <citation type="journal article" date="2016" name="Front. Microbiol.">
        <title>Fuerstia marisgermanicae gen. nov., sp. nov., an Unusual Member of the Phylum Planctomycetes from the German Wadden Sea.</title>
        <authorList>
            <person name="Kohn T."/>
            <person name="Heuer A."/>
            <person name="Jogler M."/>
            <person name="Vollmers J."/>
            <person name="Boedeker C."/>
            <person name="Bunk B."/>
            <person name="Rast P."/>
            <person name="Borchert D."/>
            <person name="Glockner I."/>
            <person name="Freese H.M."/>
            <person name="Klenk H.P."/>
            <person name="Overmann J."/>
            <person name="Kaster A.K."/>
            <person name="Rohde M."/>
            <person name="Wiegand S."/>
            <person name="Jogler C."/>
        </authorList>
    </citation>
    <scope>NUCLEOTIDE SEQUENCE [LARGE SCALE GENOMIC DNA]</scope>
    <source>
        <strain evidence="3 4">NH11</strain>
    </source>
</reference>
<organism evidence="3 4">
    <name type="scientific">Fuerstiella marisgermanici</name>
    <dbReference type="NCBI Taxonomy" id="1891926"/>
    <lineage>
        <taxon>Bacteria</taxon>
        <taxon>Pseudomonadati</taxon>
        <taxon>Planctomycetota</taxon>
        <taxon>Planctomycetia</taxon>
        <taxon>Planctomycetales</taxon>
        <taxon>Planctomycetaceae</taxon>
        <taxon>Fuerstiella</taxon>
    </lineage>
</organism>
<evidence type="ECO:0000313" key="4">
    <source>
        <dbReference type="Proteomes" id="UP000187735"/>
    </source>
</evidence>
<feature type="region of interest" description="Disordered" evidence="1">
    <location>
        <begin position="1"/>
        <end position="20"/>
    </location>
</feature>
<keyword evidence="2" id="KW-0472">Membrane</keyword>
<keyword evidence="2" id="KW-0812">Transmembrane</keyword>
<evidence type="ECO:0000256" key="1">
    <source>
        <dbReference type="SAM" id="MobiDB-lite"/>
    </source>
</evidence>
<dbReference type="PANTHER" id="PTHR14136">
    <property type="entry name" value="BTB_POZ DOMAIN-CONTAINING PROTEIN KCTD9"/>
    <property type="match status" value="1"/>
</dbReference>
<feature type="compositionally biased region" description="Polar residues" evidence="1">
    <location>
        <begin position="7"/>
        <end position="20"/>
    </location>
</feature>
<evidence type="ECO:0000313" key="3">
    <source>
        <dbReference type="EMBL" id="APZ95310.1"/>
    </source>
</evidence>
<dbReference type="AlphaFoldDB" id="A0A1P8WMM7"/>
<accession>A0A1P8WMM7</accession>
<dbReference type="Gene3D" id="2.160.20.80">
    <property type="entry name" value="E3 ubiquitin-protein ligase SopA"/>
    <property type="match status" value="1"/>
</dbReference>
<dbReference type="InterPro" id="IPR051082">
    <property type="entry name" value="Pentapeptide-BTB/POZ_domain"/>
</dbReference>
<dbReference type="EC" id="2.7.11.1" evidence="3"/>
<evidence type="ECO:0000256" key="2">
    <source>
        <dbReference type="SAM" id="Phobius"/>
    </source>
</evidence>
<dbReference type="STRING" id="1891926.Fuma_04966"/>
<keyword evidence="2" id="KW-1133">Transmembrane helix</keyword>
<dbReference type="EMBL" id="CP017641">
    <property type="protein sequence ID" value="APZ95310.1"/>
    <property type="molecule type" value="Genomic_DNA"/>
</dbReference>
<keyword evidence="3" id="KW-0418">Kinase</keyword>